<protein>
    <submittedName>
        <fullName evidence="1">Uncharacterized protein</fullName>
    </submittedName>
</protein>
<dbReference type="Proteomes" id="UP000013568">
    <property type="component" value="Unassembled WGS sequence"/>
</dbReference>
<dbReference type="AlphaFoldDB" id="E9CLV6"/>
<reference evidence="2" key="1">
    <citation type="journal article" date="2011" name="Genome Biol. Evol.">
        <title>Massive genomic decay in Serratia symbiotica, a recently evolved symbiont of aphids.</title>
        <authorList>
            <person name="Burke G.R."/>
            <person name="Moran N.A."/>
        </authorList>
    </citation>
    <scope>NUCLEOTIDE SEQUENCE [LARGE SCALE GENOMIC DNA]</scope>
    <source>
        <strain evidence="2">Tucson</strain>
    </source>
</reference>
<name>E9CLV6_9GAMM</name>
<keyword evidence="2" id="KW-1185">Reference proteome</keyword>
<sequence length="31" mass="3233">MANAIGGAKTLLDRIRQYLIAGAKPGVEAYA</sequence>
<dbReference type="EMBL" id="GL636107">
    <property type="protein sequence ID" value="EFW12618.1"/>
    <property type="molecule type" value="Genomic_DNA"/>
</dbReference>
<evidence type="ECO:0000313" key="1">
    <source>
        <dbReference type="EMBL" id="EFW12618.1"/>
    </source>
</evidence>
<evidence type="ECO:0000313" key="2">
    <source>
        <dbReference type="Proteomes" id="UP000013568"/>
    </source>
</evidence>
<gene>
    <name evidence="1" type="ORF">SSYM_1246</name>
</gene>
<dbReference type="HOGENOM" id="CLU_3398402_0_0_6"/>
<proteinExistence type="predicted"/>
<accession>E9CLV6</accession>
<organism evidence="1 2">
    <name type="scientific">Serratia symbiotica str. Tucson</name>
    <dbReference type="NCBI Taxonomy" id="914128"/>
    <lineage>
        <taxon>Bacteria</taxon>
        <taxon>Pseudomonadati</taxon>
        <taxon>Pseudomonadota</taxon>
        <taxon>Gammaproteobacteria</taxon>
        <taxon>Enterobacterales</taxon>
        <taxon>Yersiniaceae</taxon>
        <taxon>Serratia</taxon>
        <taxon>Serratia symbiotica</taxon>
    </lineage>
</organism>